<feature type="region of interest" description="Disordered" evidence="2">
    <location>
        <begin position="395"/>
        <end position="499"/>
    </location>
</feature>
<feature type="compositionally biased region" description="Basic and acidic residues" evidence="2">
    <location>
        <begin position="714"/>
        <end position="738"/>
    </location>
</feature>
<keyword evidence="5" id="KW-1185">Reference proteome</keyword>
<dbReference type="GO" id="GO:0051011">
    <property type="term" value="F:microtubule minus-end binding"/>
    <property type="evidence" value="ECO:0007669"/>
    <property type="project" value="TreeGrafter"/>
</dbReference>
<keyword evidence="1" id="KW-0493">Microtubule</keyword>
<dbReference type="InterPro" id="IPR038209">
    <property type="entry name" value="CKK_dom_sf"/>
</dbReference>
<sequence>MAASIFKLAHPDLVKQSIIDLGEPLPTRSADRSSVDDAPLVPSDQQLNTVDLSEYRHLLHGWLDSVVTQTLWSLVDHSELTLPLVRQLTAHIGLATRLSCAVYYYYHCLSKATAAVGNESFSIFLDHYLVALRDESAHSAANFLADDRVNSSRLIAFIQSQTASTDSFEQLPQLVKQLNQVDLTSPLSPLQELLLVAEFYNWLVPAHSKRTAVLPLRTTAPPDCSVQVENRSKISPTSSRRSSSIQNGVLQNIVKGSAVVARSARPAHPNSRPLALLNTSAVEQLVSSTTSSDLMNPALGQVDPHDPNNASTVINNHEKEPVDRADVNDDLLKNLVQAASRIENLSNEDAKDVGKTGYYVARQHPESTDFMECSPASPRTHSTLERNNLYATFSKRPSPAVSDRLPVIGSPKRIRSSKSSSKPSSTTVNPPCSKPTVPCLRSEFENRRRSRSVLSAEQAATTKLSMGTKDPPPGTTTWAASGGNRKVAKHNSLPDSTADRCISPSSTVCPNSAEKEISRGSAVAVRMFLDQRRRAIELGRQRALLANSKAVAERHHAAFQRLLQSEQRRRAKKDDASCVSECEKTTSVIDSQGELESSLPLQLPSAETVEEPIVNADLTPTARFPGEQITDGNEDLLALSVDAPCKQNQTPVGHIDLTEDNPSQPVADSSQQSITDNLVSSVLPHNTSLSDHPDLLRKSRDSGPFVSSTNKTVDSTDCRSSSDARESHSSRSGSDRMECTPSLVVEQTDYNMSGQRLISPPCAHPTSQRSRPRQSTPQPHLDEAVSPRNGHFASRKMRREDFYAPPPAECDYVTSGYPTYPGSPVGPHASSHSPSRAQIRRIPFPTQSHPNQSGYSRHRPSPQHSSRRHVSRNQFVASVDCEWGGPKWTDEQEQEDDFYYDGADELGDDEPRSSDSGEELDMQSNYSHGLWEADRYSDRSFPVTARSISSQPFSKPFNSLRHSQTVRHRRPFSPLPGSLASTTRRRPTRSSNSGVSAATLSELNRNIADLQSGLERLTLLASGSNVSVGSLSGGPHLVGQQAPAYLLNSNTSLTGSTRAQWSDRPKLRKLNADLPLEHSPEPRFPMVNDRIDTDVQTVSSHSDKQPSDLQPASTAAICTRSVGCSLLVDKGVDPTSPFVPGSSTADSEQVTCSQTSNLNGSEKQPDPLEKAEVHVITEPNQFFIAFDEPDPQRMQRKCDQLEARRATERAFAAQQLQARRVQDRENKQSVEQAQHDRRTVEREKRDNLLQTYRSKKEPDSRLANPYPVRSGTAALSRSEVNLSTSPKDRRKVSQCSDSSKRIPRQPNGTDVRSSIQRFRPKFGGKLSLSCTHSAVGLRGSGDGEAVEANECEEDERGVLKSNEAIHEDDPLTNGNPTRVQLPSGLSLSSLHRLGATDSPSSGPGLTVSSTAQPKLFVKPKAKSNRMVIVNAIGHACLAGAVNEPMKQAALKELAATEGTHFMILFRDSRCQYRAVYSFDLESEELRLICGTGPRKITHDMANRFFKQVYNSGGKHFTEITSTNHLSPVVDAITIHDSLWTKSGGQSAALNLLSGGSGGGAAVSAAGRPS</sequence>
<dbReference type="Proteomes" id="UP000822476">
    <property type="component" value="Unassembled WGS sequence"/>
</dbReference>
<dbReference type="InterPro" id="IPR032940">
    <property type="entry name" value="CAMSAP"/>
</dbReference>
<comment type="similarity">
    <text evidence="1">Belongs to the CAMSAP1 family.</text>
</comment>
<dbReference type="PANTHER" id="PTHR21595:SF0">
    <property type="entry name" value="PATRONIN"/>
    <property type="match status" value="1"/>
</dbReference>
<feature type="compositionally biased region" description="Polar residues" evidence="2">
    <location>
        <begin position="765"/>
        <end position="778"/>
    </location>
</feature>
<feature type="compositionally biased region" description="Polar residues" evidence="2">
    <location>
        <begin position="952"/>
        <end position="963"/>
    </location>
</feature>
<comment type="caution">
    <text evidence="4">The sequence shown here is derived from an EMBL/GenBank/DDBJ whole genome shotgun (WGS) entry which is preliminary data.</text>
</comment>
<accession>A0A8S9Z3B6</accession>
<dbReference type="SMART" id="SM01051">
    <property type="entry name" value="CAMSAP_CKK"/>
    <property type="match status" value="1"/>
</dbReference>
<feature type="compositionally biased region" description="Polar residues" evidence="2">
    <location>
        <begin position="1397"/>
        <end position="1409"/>
    </location>
</feature>
<evidence type="ECO:0000313" key="4">
    <source>
        <dbReference type="EMBL" id="KAF7257607.1"/>
    </source>
</evidence>
<dbReference type="InterPro" id="IPR014797">
    <property type="entry name" value="CKK_CAMSAP"/>
</dbReference>
<dbReference type="Gene3D" id="3.10.20.360">
    <property type="entry name" value="CKK domain"/>
    <property type="match status" value="1"/>
</dbReference>
<feature type="domain" description="CKK" evidence="3">
    <location>
        <begin position="1412"/>
        <end position="1551"/>
    </location>
</feature>
<feature type="compositionally biased region" description="Basic residues" evidence="2">
    <location>
        <begin position="856"/>
        <end position="871"/>
    </location>
</feature>
<dbReference type="GO" id="GO:0005516">
    <property type="term" value="F:calmodulin binding"/>
    <property type="evidence" value="ECO:0007669"/>
    <property type="project" value="InterPro"/>
</dbReference>
<gene>
    <name evidence="4" type="ORF">EG68_05373</name>
</gene>
<feature type="compositionally biased region" description="Polar residues" evidence="2">
    <location>
        <begin position="660"/>
        <end position="690"/>
    </location>
</feature>
<name>A0A8S9Z3B6_9TREM</name>
<feature type="region of interest" description="Disordered" evidence="2">
    <location>
        <begin position="844"/>
        <end position="873"/>
    </location>
</feature>
<feature type="compositionally biased region" description="Basic and acidic residues" evidence="2">
    <location>
        <begin position="691"/>
        <end position="701"/>
    </location>
</feature>
<feature type="compositionally biased region" description="Basic and acidic residues" evidence="2">
    <location>
        <begin position="1220"/>
        <end position="1247"/>
    </location>
</feature>
<feature type="region of interest" description="Disordered" evidence="2">
    <location>
        <begin position="753"/>
        <end position="800"/>
    </location>
</feature>
<feature type="compositionally biased region" description="Polar residues" evidence="2">
    <location>
        <begin position="453"/>
        <end position="465"/>
    </location>
</feature>
<feature type="region of interest" description="Disordered" evidence="2">
    <location>
        <begin position="650"/>
        <end position="739"/>
    </location>
</feature>
<feature type="compositionally biased region" description="Polar residues" evidence="2">
    <location>
        <begin position="1141"/>
        <end position="1162"/>
    </location>
</feature>
<dbReference type="GO" id="GO:0007026">
    <property type="term" value="P:negative regulation of microtubule depolymerization"/>
    <property type="evidence" value="ECO:0007669"/>
    <property type="project" value="TreeGrafter"/>
</dbReference>
<evidence type="ECO:0000256" key="2">
    <source>
        <dbReference type="SAM" id="MobiDB-lite"/>
    </source>
</evidence>
<feature type="compositionally biased region" description="Polar residues" evidence="2">
    <location>
        <begin position="845"/>
        <end position="855"/>
    </location>
</feature>
<evidence type="ECO:0000313" key="5">
    <source>
        <dbReference type="Proteomes" id="UP000822476"/>
    </source>
</evidence>
<dbReference type="SUPFAM" id="SSF50346">
    <property type="entry name" value="PRC-barrel domain"/>
    <property type="match status" value="1"/>
</dbReference>
<organism evidence="4 5">
    <name type="scientific">Paragonimus skrjabini miyazakii</name>
    <dbReference type="NCBI Taxonomy" id="59628"/>
    <lineage>
        <taxon>Eukaryota</taxon>
        <taxon>Metazoa</taxon>
        <taxon>Spiralia</taxon>
        <taxon>Lophotrochozoa</taxon>
        <taxon>Platyhelminthes</taxon>
        <taxon>Trematoda</taxon>
        <taxon>Digenea</taxon>
        <taxon>Plagiorchiida</taxon>
        <taxon>Troglotremata</taxon>
        <taxon>Troglotrematidae</taxon>
        <taxon>Paragonimus</taxon>
    </lineage>
</organism>
<feature type="region of interest" description="Disordered" evidence="2">
    <location>
        <begin position="1217"/>
        <end position="1312"/>
    </location>
</feature>
<feature type="compositionally biased region" description="Polar residues" evidence="2">
    <location>
        <begin position="1273"/>
        <end position="1285"/>
    </location>
</feature>
<feature type="region of interest" description="Disordered" evidence="2">
    <location>
        <begin position="1137"/>
        <end position="1168"/>
    </location>
</feature>
<dbReference type="PROSITE" id="PS51508">
    <property type="entry name" value="CKK"/>
    <property type="match status" value="1"/>
</dbReference>
<dbReference type="GO" id="GO:0031122">
    <property type="term" value="P:cytoplasmic microtubule organization"/>
    <property type="evidence" value="ECO:0007669"/>
    <property type="project" value="TreeGrafter"/>
</dbReference>
<protein>
    <recommendedName>
        <fullName evidence="3">CKK domain-containing protein</fullName>
    </recommendedName>
</protein>
<comment type="domain">
    <text evidence="1">The CKK domain binds microtubules.</text>
</comment>
<proteinExistence type="inferred from homology"/>
<feature type="region of interest" description="Disordered" evidence="2">
    <location>
        <begin position="901"/>
        <end position="922"/>
    </location>
</feature>
<feature type="region of interest" description="Disordered" evidence="2">
    <location>
        <begin position="1390"/>
        <end position="1409"/>
    </location>
</feature>
<reference evidence="4" key="1">
    <citation type="submission" date="2019-07" db="EMBL/GenBank/DDBJ databases">
        <title>Annotation for the trematode Paragonimus miyazaki's.</title>
        <authorList>
            <person name="Choi Y.-J."/>
        </authorList>
    </citation>
    <scope>NUCLEOTIDE SEQUENCE</scope>
    <source>
        <strain evidence="4">Japan</strain>
    </source>
</reference>
<dbReference type="EMBL" id="JTDE01002271">
    <property type="protein sequence ID" value="KAF7257607.1"/>
    <property type="molecule type" value="Genomic_DNA"/>
</dbReference>
<dbReference type="PANTHER" id="PTHR21595">
    <property type="entry name" value="PATRONIN"/>
    <property type="match status" value="1"/>
</dbReference>
<dbReference type="InterPro" id="IPR011033">
    <property type="entry name" value="PRC_barrel-like_sf"/>
</dbReference>
<feature type="region of interest" description="Disordered" evidence="2">
    <location>
        <begin position="1363"/>
        <end position="1383"/>
    </location>
</feature>
<evidence type="ECO:0000259" key="3">
    <source>
        <dbReference type="PROSITE" id="PS51508"/>
    </source>
</evidence>
<dbReference type="Pfam" id="PF08683">
    <property type="entry name" value="CAMSAP_CKK"/>
    <property type="match status" value="1"/>
</dbReference>
<feature type="region of interest" description="Disordered" evidence="2">
    <location>
        <begin position="952"/>
        <end position="997"/>
    </location>
</feature>
<evidence type="ECO:0000256" key="1">
    <source>
        <dbReference type="PROSITE-ProRule" id="PRU00841"/>
    </source>
</evidence>
<dbReference type="GO" id="GO:0036449">
    <property type="term" value="C:microtubule minus-end"/>
    <property type="evidence" value="ECO:0007669"/>
    <property type="project" value="TreeGrafter"/>
</dbReference>
<dbReference type="OrthoDB" id="2125658at2759"/>